<proteinExistence type="predicted"/>
<evidence type="ECO:0000313" key="2">
    <source>
        <dbReference type="EMBL" id="SNQ50335.1"/>
    </source>
</evidence>
<dbReference type="AlphaFoldDB" id="A0A2I2KXE2"/>
<dbReference type="Proteomes" id="UP000234331">
    <property type="component" value="Unassembled WGS sequence"/>
</dbReference>
<evidence type="ECO:0000313" key="3">
    <source>
        <dbReference type="Proteomes" id="UP000234331"/>
    </source>
</evidence>
<gene>
    <name evidence="2" type="ORF">FRACA_440032</name>
</gene>
<organism evidence="2 3">
    <name type="scientific">Frankia canadensis</name>
    <dbReference type="NCBI Taxonomy" id="1836972"/>
    <lineage>
        <taxon>Bacteria</taxon>
        <taxon>Bacillati</taxon>
        <taxon>Actinomycetota</taxon>
        <taxon>Actinomycetes</taxon>
        <taxon>Frankiales</taxon>
        <taxon>Frankiaceae</taxon>
        <taxon>Frankia</taxon>
    </lineage>
</organism>
<dbReference type="EMBL" id="FZMO01000379">
    <property type="protein sequence ID" value="SNQ50335.1"/>
    <property type="molecule type" value="Genomic_DNA"/>
</dbReference>
<sequence length="314" mass="33285">MARAARSGRANCPVHPRHPGRRTGQPNRHRRRGRRCAVSPVVAIGHGMALSVGSVAHRDAPVAVAWPLDLVDDRDREVLVRDADLALGVDHGTVGAGAVGAAALALADVARRRGDGDPPHVAGPAVDVERVRLVERVLALGRREVGAVDEPLTVLVLQRATAGDVHDGRGLLADAGQNVDEGPGRVRVHRTVDTTHGDDDGVRVLCQPLDDVPRRDVTLDAVRLAGELLHAGGVDLDRRDLVPPPNRFVSDAASDLTRGTKNDDPRHAIASDSSVVRLMDSPATSWLRRAFTGTMVSNELLPGLTISRCVVAAS</sequence>
<name>A0A2I2KXE2_9ACTN</name>
<feature type="compositionally biased region" description="Basic residues" evidence="1">
    <location>
        <begin position="15"/>
        <end position="34"/>
    </location>
</feature>
<accession>A0A2I2KXE2</accession>
<evidence type="ECO:0000256" key="1">
    <source>
        <dbReference type="SAM" id="MobiDB-lite"/>
    </source>
</evidence>
<reference evidence="2 3" key="1">
    <citation type="submission" date="2017-06" db="EMBL/GenBank/DDBJ databases">
        <authorList>
            <person name="Kim H.J."/>
            <person name="Triplett B.A."/>
        </authorList>
    </citation>
    <scope>NUCLEOTIDE SEQUENCE [LARGE SCALE GENOMIC DNA]</scope>
    <source>
        <strain evidence="2">FRACA_ARgP5</strain>
    </source>
</reference>
<feature type="region of interest" description="Disordered" evidence="1">
    <location>
        <begin position="1"/>
        <end position="34"/>
    </location>
</feature>
<keyword evidence="3" id="KW-1185">Reference proteome</keyword>
<protein>
    <submittedName>
        <fullName evidence="2">Uncharacterized protein</fullName>
    </submittedName>
</protein>